<dbReference type="AlphaFoldDB" id="A0A1M3TS28"/>
<proteinExistence type="predicted"/>
<protein>
    <submittedName>
        <fullName evidence="2">Uncharacterized protein</fullName>
    </submittedName>
</protein>
<reference evidence="3" key="1">
    <citation type="journal article" date="2017" name="Genome Biol.">
        <title>Comparative genomics reveals high biological diversity and specific adaptations in the industrially and medically important fungal genus Aspergillus.</title>
        <authorList>
            <person name="de Vries R.P."/>
            <person name="Riley R."/>
            <person name="Wiebenga A."/>
            <person name="Aguilar-Osorio G."/>
            <person name="Amillis S."/>
            <person name="Uchima C.A."/>
            <person name="Anderluh G."/>
            <person name="Asadollahi M."/>
            <person name="Askin M."/>
            <person name="Barry K."/>
            <person name="Battaglia E."/>
            <person name="Bayram O."/>
            <person name="Benocci T."/>
            <person name="Braus-Stromeyer S.A."/>
            <person name="Caldana C."/>
            <person name="Canovas D."/>
            <person name="Cerqueira G.C."/>
            <person name="Chen F."/>
            <person name="Chen W."/>
            <person name="Choi C."/>
            <person name="Clum A."/>
            <person name="Dos Santos R.A."/>
            <person name="Damasio A.R."/>
            <person name="Diallinas G."/>
            <person name="Emri T."/>
            <person name="Fekete E."/>
            <person name="Flipphi M."/>
            <person name="Freyberg S."/>
            <person name="Gallo A."/>
            <person name="Gournas C."/>
            <person name="Habgood R."/>
            <person name="Hainaut M."/>
            <person name="Harispe M.L."/>
            <person name="Henrissat B."/>
            <person name="Hilden K.S."/>
            <person name="Hope R."/>
            <person name="Hossain A."/>
            <person name="Karabika E."/>
            <person name="Karaffa L."/>
            <person name="Karanyi Z."/>
            <person name="Krasevec N."/>
            <person name="Kuo A."/>
            <person name="Kusch H."/>
            <person name="LaButti K."/>
            <person name="Lagendijk E.L."/>
            <person name="Lapidus A."/>
            <person name="Levasseur A."/>
            <person name="Lindquist E."/>
            <person name="Lipzen A."/>
            <person name="Logrieco A.F."/>
            <person name="MacCabe A."/>
            <person name="Maekelae M.R."/>
            <person name="Malavazi I."/>
            <person name="Melin P."/>
            <person name="Meyer V."/>
            <person name="Mielnichuk N."/>
            <person name="Miskei M."/>
            <person name="Molnar A.P."/>
            <person name="Mule G."/>
            <person name="Ngan C.Y."/>
            <person name="Orejas M."/>
            <person name="Orosz E."/>
            <person name="Ouedraogo J.P."/>
            <person name="Overkamp K.M."/>
            <person name="Park H.-S."/>
            <person name="Perrone G."/>
            <person name="Piumi F."/>
            <person name="Punt P.J."/>
            <person name="Ram A.F."/>
            <person name="Ramon A."/>
            <person name="Rauscher S."/>
            <person name="Record E."/>
            <person name="Riano-Pachon D.M."/>
            <person name="Robert V."/>
            <person name="Roehrig J."/>
            <person name="Ruller R."/>
            <person name="Salamov A."/>
            <person name="Salih N.S."/>
            <person name="Samson R.A."/>
            <person name="Sandor E."/>
            <person name="Sanguinetti M."/>
            <person name="Schuetze T."/>
            <person name="Sepcic K."/>
            <person name="Shelest E."/>
            <person name="Sherlock G."/>
            <person name="Sophianopoulou V."/>
            <person name="Squina F.M."/>
            <person name="Sun H."/>
            <person name="Susca A."/>
            <person name="Todd R.B."/>
            <person name="Tsang A."/>
            <person name="Unkles S.E."/>
            <person name="van de Wiele N."/>
            <person name="van Rossen-Uffink D."/>
            <person name="Oliveira J.V."/>
            <person name="Vesth T.C."/>
            <person name="Visser J."/>
            <person name="Yu J.-H."/>
            <person name="Zhou M."/>
            <person name="Andersen M.R."/>
            <person name="Archer D.B."/>
            <person name="Baker S.E."/>
            <person name="Benoit I."/>
            <person name="Brakhage A.A."/>
            <person name="Braus G.H."/>
            <person name="Fischer R."/>
            <person name="Frisvad J.C."/>
            <person name="Goldman G.H."/>
            <person name="Houbraken J."/>
            <person name="Oakley B."/>
            <person name="Pocsi I."/>
            <person name="Scazzocchio C."/>
            <person name="Seiboth B."/>
            <person name="vanKuyk P.A."/>
            <person name="Wortman J."/>
            <person name="Dyer P.S."/>
            <person name="Grigoriev I.V."/>
        </authorList>
    </citation>
    <scope>NUCLEOTIDE SEQUENCE [LARGE SCALE GENOMIC DNA]</scope>
    <source>
        <strain evidence="3">CBS 106.47</strain>
    </source>
</reference>
<name>A0A1M3TS28_ASPLC</name>
<gene>
    <name evidence="2" type="ORF">ASPFODRAFT_494055</name>
</gene>
<dbReference type="Proteomes" id="UP000184063">
    <property type="component" value="Unassembled WGS sequence"/>
</dbReference>
<feature type="signal peptide" evidence="1">
    <location>
        <begin position="1"/>
        <end position="27"/>
    </location>
</feature>
<evidence type="ECO:0000313" key="3">
    <source>
        <dbReference type="Proteomes" id="UP000184063"/>
    </source>
</evidence>
<keyword evidence="1" id="KW-0732">Signal</keyword>
<accession>A0A1M3TS28</accession>
<sequence length="179" mass="20379">MGHGPCICGPSLGIYFLSFTSPLSFLAVSFHTEFCSRCVYGWRRGMHGTRRRIQMASHMASYLFIQGQTTSDSAELNSVNCRQTNSSQVRRATGCFRWVGQVAMEGQIGRHSDGGPLNRTRRGMTQPAQRRYMSETDNNWHECLERRQLSTRKIIKRERSLAVIEFILRRVPHNGSGHA</sequence>
<feature type="chain" id="PRO_5013336248" evidence="1">
    <location>
        <begin position="28"/>
        <end position="179"/>
    </location>
</feature>
<dbReference type="VEuPathDB" id="FungiDB:ASPFODRAFT_494055"/>
<evidence type="ECO:0000256" key="1">
    <source>
        <dbReference type="SAM" id="SignalP"/>
    </source>
</evidence>
<organism evidence="2 3">
    <name type="scientific">Aspergillus luchuensis (strain CBS 106.47)</name>
    <dbReference type="NCBI Taxonomy" id="1137211"/>
    <lineage>
        <taxon>Eukaryota</taxon>
        <taxon>Fungi</taxon>
        <taxon>Dikarya</taxon>
        <taxon>Ascomycota</taxon>
        <taxon>Pezizomycotina</taxon>
        <taxon>Eurotiomycetes</taxon>
        <taxon>Eurotiomycetidae</taxon>
        <taxon>Eurotiales</taxon>
        <taxon>Aspergillaceae</taxon>
        <taxon>Aspergillus</taxon>
        <taxon>Aspergillus subgen. Circumdati</taxon>
    </lineage>
</organism>
<dbReference type="EMBL" id="KV878238">
    <property type="protein sequence ID" value="OJZ89491.1"/>
    <property type="molecule type" value="Genomic_DNA"/>
</dbReference>
<evidence type="ECO:0000313" key="2">
    <source>
        <dbReference type="EMBL" id="OJZ89491.1"/>
    </source>
</evidence>